<dbReference type="EMBL" id="KQ483714">
    <property type="protein sequence ID" value="KYP42518.1"/>
    <property type="molecule type" value="Genomic_DNA"/>
</dbReference>
<dbReference type="OMA" id="DICHRSK"/>
<dbReference type="AlphaFoldDB" id="A0A151RJ05"/>
<dbReference type="Pfam" id="PF25597">
    <property type="entry name" value="SH3_retrovirus"/>
    <property type="match status" value="1"/>
</dbReference>
<evidence type="ECO:0000313" key="4">
    <source>
        <dbReference type="EMBL" id="KYP42518.1"/>
    </source>
</evidence>
<dbReference type="PANTHER" id="PTHR42648:SF31">
    <property type="entry name" value="RNA-DIRECTED DNA POLYMERASE"/>
    <property type="match status" value="1"/>
</dbReference>
<dbReference type="InterPro" id="IPR054722">
    <property type="entry name" value="PolX-like_BBD"/>
</dbReference>
<keyword evidence="1" id="KW-0645">Protease</keyword>
<dbReference type="Gene3D" id="3.30.420.10">
    <property type="entry name" value="Ribonuclease H-like superfamily/Ribonuclease H"/>
    <property type="match status" value="1"/>
</dbReference>
<dbReference type="Pfam" id="PF14244">
    <property type="entry name" value="Retrotran_gag_3"/>
    <property type="match status" value="1"/>
</dbReference>
<keyword evidence="1" id="KW-0378">Hydrolase</keyword>
<dbReference type="GO" id="GO:0006508">
    <property type="term" value="P:proteolysis"/>
    <property type="evidence" value="ECO:0007669"/>
    <property type="project" value="UniProtKB-KW"/>
</dbReference>
<evidence type="ECO:0000256" key="2">
    <source>
        <dbReference type="SAM" id="MobiDB-lite"/>
    </source>
</evidence>
<dbReference type="InterPro" id="IPR036397">
    <property type="entry name" value="RNaseH_sf"/>
</dbReference>
<dbReference type="InterPro" id="IPR001584">
    <property type="entry name" value="Integrase_cat-core"/>
</dbReference>
<evidence type="ECO:0000259" key="3">
    <source>
        <dbReference type="PROSITE" id="PS50994"/>
    </source>
</evidence>
<dbReference type="InterPro" id="IPR039537">
    <property type="entry name" value="Retrotran_Ty1/copia-like"/>
</dbReference>
<dbReference type="GO" id="GO:0003676">
    <property type="term" value="F:nucleic acid binding"/>
    <property type="evidence" value="ECO:0007669"/>
    <property type="project" value="InterPro"/>
</dbReference>
<dbReference type="Pfam" id="PF00665">
    <property type="entry name" value="rve"/>
    <property type="match status" value="1"/>
</dbReference>
<reference evidence="4" key="1">
    <citation type="journal article" date="2012" name="Nat. Biotechnol.">
        <title>Draft genome sequence of pigeonpea (Cajanus cajan), an orphan legume crop of resource-poor farmers.</title>
        <authorList>
            <person name="Varshney R.K."/>
            <person name="Chen W."/>
            <person name="Li Y."/>
            <person name="Bharti A.K."/>
            <person name="Saxena R.K."/>
            <person name="Schlueter J.A."/>
            <person name="Donoghue M.T."/>
            <person name="Azam S."/>
            <person name="Fan G."/>
            <person name="Whaley A.M."/>
            <person name="Farmer A.D."/>
            <person name="Sheridan J."/>
            <person name="Iwata A."/>
            <person name="Tuteja R."/>
            <person name="Penmetsa R.V."/>
            <person name="Wu W."/>
            <person name="Upadhyaya H.D."/>
            <person name="Yang S.P."/>
            <person name="Shah T."/>
            <person name="Saxena K.B."/>
            <person name="Michael T."/>
            <person name="McCombie W.R."/>
            <person name="Yang B."/>
            <person name="Zhang G."/>
            <person name="Yang H."/>
            <person name="Wang J."/>
            <person name="Spillane C."/>
            <person name="Cook D.R."/>
            <person name="May G.D."/>
            <person name="Xu X."/>
            <person name="Jackson S.A."/>
        </authorList>
    </citation>
    <scope>NUCLEOTIDE SEQUENCE [LARGE SCALE GENOMIC DNA]</scope>
</reference>
<dbReference type="InterPro" id="IPR057670">
    <property type="entry name" value="SH3_retrovirus"/>
</dbReference>
<proteinExistence type="predicted"/>
<protein>
    <submittedName>
        <fullName evidence="4">Retrovirus-related Pol polyprotein from transposon TNT 1-94</fullName>
    </submittedName>
</protein>
<feature type="domain" description="Integrase catalytic" evidence="3">
    <location>
        <begin position="464"/>
        <end position="641"/>
    </location>
</feature>
<feature type="region of interest" description="Disordered" evidence="2">
    <location>
        <begin position="235"/>
        <end position="282"/>
    </location>
</feature>
<dbReference type="InterPro" id="IPR029472">
    <property type="entry name" value="Copia-like_N"/>
</dbReference>
<dbReference type="InterPro" id="IPR012337">
    <property type="entry name" value="RNaseH-like_sf"/>
</dbReference>
<keyword evidence="5" id="KW-1185">Reference proteome</keyword>
<dbReference type="GO" id="GO:0008233">
    <property type="term" value="F:peptidase activity"/>
    <property type="evidence" value="ECO:0007669"/>
    <property type="project" value="UniProtKB-KW"/>
</dbReference>
<dbReference type="GO" id="GO:0015074">
    <property type="term" value="P:DNA integration"/>
    <property type="evidence" value="ECO:0007669"/>
    <property type="project" value="InterPro"/>
</dbReference>
<dbReference type="Gramene" id="C.cajan_33299.t">
    <property type="protein sequence ID" value="C.cajan_33299.t"/>
    <property type="gene ID" value="C.cajan_33299"/>
</dbReference>
<organism evidence="4 5">
    <name type="scientific">Cajanus cajan</name>
    <name type="common">Pigeon pea</name>
    <name type="synonym">Cajanus indicus</name>
    <dbReference type="NCBI Taxonomy" id="3821"/>
    <lineage>
        <taxon>Eukaryota</taxon>
        <taxon>Viridiplantae</taxon>
        <taxon>Streptophyta</taxon>
        <taxon>Embryophyta</taxon>
        <taxon>Tracheophyta</taxon>
        <taxon>Spermatophyta</taxon>
        <taxon>Magnoliopsida</taxon>
        <taxon>eudicotyledons</taxon>
        <taxon>Gunneridae</taxon>
        <taxon>Pentapetalae</taxon>
        <taxon>rosids</taxon>
        <taxon>fabids</taxon>
        <taxon>Fabales</taxon>
        <taxon>Fabaceae</taxon>
        <taxon>Papilionoideae</taxon>
        <taxon>50 kb inversion clade</taxon>
        <taxon>NPAAA clade</taxon>
        <taxon>indigoferoid/millettioid clade</taxon>
        <taxon>Phaseoleae</taxon>
        <taxon>Cajanus</taxon>
    </lineage>
</organism>
<dbReference type="Pfam" id="PF22936">
    <property type="entry name" value="Pol_BBD"/>
    <property type="match status" value="1"/>
</dbReference>
<dbReference type="Proteomes" id="UP000075243">
    <property type="component" value="Unassembled WGS sequence"/>
</dbReference>
<sequence length="769" mass="87605">MLKGDNYRNWARSMRTALRAKTKLGFIDRSIKKPTSTSPDYQHWERADSMVVAWIINSTDPILHGSISHAMTAKDIWLDLRKLCLMQQETNVTVTEYYTKFKSIIDELRELQPLPECTCGAAKNLAQREEEHRVHLFLGGLDSDRFAHAKGIILNTDPLPSLLRVFNHVLREETRVLTEKGKDHKIESGTAFHSSTFNKKKNRDGPKPRCDHCGKIGHDKTKCFEIVGYPANWNPRRNTRNSTKRTEHSGGANLAWENNQGTDGHALSGSQDSGGSHGSKNDYMSGNQMINDVWVLDSGASHHMTSLYSQLDEVQDFSIPLRITVPIGDVVLVHKKGTMKLNENIKLYNVLFIPEFRCNLISIHKLTHDLNCVVTYSVDECVIQDQTRKRMIGFGRLCDGIYIFTQQVGGYSLVASSGDITTLWHARMGHPSDQVLSKLSTIISFSFNANNKMECCDICHRSKQCRLPFSLNYNKVSKVFDLIHCDLWGKYHTASHNGSHYFLTIVDDFTRAVWIYLLKDKTETTNVIINYYRMVQTQFDTKVKVVRSDNGTKFVNSKIHSFFQEVGILHQTSCVSSPQQNGRVERKHRHILNVARALRFQANLPLTFWGECVLTAIHLINRTPTVANQGLTPYEMLYGKQPSYAHIRVFGCLCYAKTLTKKTDKFEAQADRCIFIGYPQGQKGWRIYNLQKQQFMVSRDVIFYETVFPYSAGNESPTNALLDTVQVPEIESTYHNEISHDPFEGQIAQEGNNSEIENERVLEEIGVSS</sequence>
<dbReference type="SUPFAM" id="SSF53098">
    <property type="entry name" value="Ribonuclease H-like"/>
    <property type="match status" value="1"/>
</dbReference>
<dbReference type="InterPro" id="IPR025724">
    <property type="entry name" value="GAG-pre-integrase_dom"/>
</dbReference>
<evidence type="ECO:0000313" key="5">
    <source>
        <dbReference type="Proteomes" id="UP000075243"/>
    </source>
</evidence>
<name>A0A151RJ05_CAJCA</name>
<dbReference type="PROSITE" id="PS50994">
    <property type="entry name" value="INTEGRASE"/>
    <property type="match status" value="1"/>
</dbReference>
<gene>
    <name evidence="4" type="ORF">KK1_036101</name>
</gene>
<dbReference type="PANTHER" id="PTHR42648">
    <property type="entry name" value="TRANSPOSASE, PUTATIVE-RELATED"/>
    <property type="match status" value="1"/>
</dbReference>
<evidence type="ECO:0000256" key="1">
    <source>
        <dbReference type="ARBA" id="ARBA00022670"/>
    </source>
</evidence>
<dbReference type="Pfam" id="PF13976">
    <property type="entry name" value="gag_pre-integrs"/>
    <property type="match status" value="1"/>
</dbReference>
<accession>A0A151RJ05</accession>